<dbReference type="CDD" id="cd16913">
    <property type="entry name" value="YkuD_like"/>
    <property type="match status" value="1"/>
</dbReference>
<evidence type="ECO:0000256" key="2">
    <source>
        <dbReference type="ARBA" id="ARBA00005992"/>
    </source>
</evidence>
<feature type="active site" description="Nucleophile" evidence="7">
    <location>
        <position position="161"/>
    </location>
</feature>
<evidence type="ECO:0000259" key="8">
    <source>
        <dbReference type="PROSITE" id="PS52029"/>
    </source>
</evidence>
<evidence type="ECO:0000256" key="4">
    <source>
        <dbReference type="ARBA" id="ARBA00022960"/>
    </source>
</evidence>
<evidence type="ECO:0000256" key="6">
    <source>
        <dbReference type="ARBA" id="ARBA00023316"/>
    </source>
</evidence>
<organism evidence="9 10">
    <name type="scientific">Persicobacter diffluens</name>
    <dbReference type="NCBI Taxonomy" id="981"/>
    <lineage>
        <taxon>Bacteria</taxon>
        <taxon>Pseudomonadati</taxon>
        <taxon>Bacteroidota</taxon>
        <taxon>Cytophagia</taxon>
        <taxon>Cytophagales</taxon>
        <taxon>Persicobacteraceae</taxon>
        <taxon>Persicobacter</taxon>
    </lineage>
</organism>
<evidence type="ECO:0000313" key="9">
    <source>
        <dbReference type="EMBL" id="GJM63212.1"/>
    </source>
</evidence>
<dbReference type="Pfam" id="PF03734">
    <property type="entry name" value="YkuD"/>
    <property type="match status" value="1"/>
</dbReference>
<keyword evidence="3" id="KW-0808">Transferase</keyword>
<keyword evidence="10" id="KW-1185">Reference proteome</keyword>
<dbReference type="GO" id="GO:0016740">
    <property type="term" value="F:transferase activity"/>
    <property type="evidence" value="ECO:0007669"/>
    <property type="project" value="UniProtKB-KW"/>
</dbReference>
<reference evidence="9 10" key="1">
    <citation type="submission" date="2021-12" db="EMBL/GenBank/DDBJ databases">
        <title>Genome sequencing of bacteria with rrn-lacking chromosome and rrn-plasmid.</title>
        <authorList>
            <person name="Anda M."/>
            <person name="Iwasaki W."/>
        </authorList>
    </citation>
    <scope>NUCLEOTIDE SEQUENCE [LARGE SCALE GENOMIC DNA]</scope>
    <source>
        <strain evidence="9 10">NBRC 15940</strain>
    </source>
</reference>
<dbReference type="PROSITE" id="PS52029">
    <property type="entry name" value="LD_TPASE"/>
    <property type="match status" value="1"/>
</dbReference>
<keyword evidence="6 7" id="KW-0961">Cell wall biogenesis/degradation</keyword>
<sequence>MLPSPAILFLLIKLFFLPENDFKKAQCRYPRVRYAYAQKQQDFDKLLKEKGIHLQAFNLYLQVFKKEQELVLYAKNNGDKKFHYLKTFPICASSGNYGPKRQQGDRQVPEGFYHIDRFNPSSNYYLSLGINYPNASDKILGHQAALGGDIFIHGACVTIGCVPIEDEGIMELYMACVEARNNGQARIPVTIFPAKMTVSNIRNLKEQHPVSKATEQLWFSLAKAYDYFEETQQLPRIQFLDDGTHRVYAGH</sequence>
<dbReference type="GO" id="GO:0004180">
    <property type="term" value="F:carboxypeptidase activity"/>
    <property type="evidence" value="ECO:0007669"/>
    <property type="project" value="UniProtKB-ARBA"/>
</dbReference>
<feature type="active site" description="Proton donor/acceptor" evidence="7">
    <location>
        <position position="153"/>
    </location>
</feature>
<evidence type="ECO:0000256" key="5">
    <source>
        <dbReference type="ARBA" id="ARBA00022984"/>
    </source>
</evidence>
<dbReference type="SUPFAM" id="SSF141523">
    <property type="entry name" value="L,D-transpeptidase catalytic domain-like"/>
    <property type="match status" value="1"/>
</dbReference>
<dbReference type="PANTHER" id="PTHR36699:SF1">
    <property type="entry name" value="L,D-TRANSPEPTIDASE YAFK-RELATED"/>
    <property type="match status" value="1"/>
</dbReference>
<evidence type="ECO:0000256" key="1">
    <source>
        <dbReference type="ARBA" id="ARBA00004752"/>
    </source>
</evidence>
<dbReference type="PANTHER" id="PTHR36699">
    <property type="entry name" value="LD-TRANSPEPTIDASE"/>
    <property type="match status" value="1"/>
</dbReference>
<proteinExistence type="inferred from homology"/>
<dbReference type="InterPro" id="IPR038063">
    <property type="entry name" value="Transpep_catalytic_dom"/>
</dbReference>
<comment type="pathway">
    <text evidence="1 7">Cell wall biogenesis; peptidoglycan biosynthesis.</text>
</comment>
<feature type="domain" description="L,D-TPase catalytic" evidence="8">
    <location>
        <begin position="59"/>
        <end position="192"/>
    </location>
</feature>
<gene>
    <name evidence="9" type="ORF">PEDI_37640</name>
</gene>
<dbReference type="RefSeq" id="WP_338238409.1">
    <property type="nucleotide sequence ID" value="NZ_BQKE01000002.1"/>
</dbReference>
<comment type="caution">
    <text evidence="9">The sequence shown here is derived from an EMBL/GenBank/DDBJ whole genome shotgun (WGS) entry which is preliminary data.</text>
</comment>
<dbReference type="InterPro" id="IPR005490">
    <property type="entry name" value="LD_TPept_cat_dom"/>
</dbReference>
<dbReference type="GO" id="GO:0008360">
    <property type="term" value="P:regulation of cell shape"/>
    <property type="evidence" value="ECO:0007669"/>
    <property type="project" value="UniProtKB-UniRule"/>
</dbReference>
<evidence type="ECO:0000313" key="10">
    <source>
        <dbReference type="Proteomes" id="UP001310022"/>
    </source>
</evidence>
<dbReference type="Proteomes" id="UP001310022">
    <property type="component" value="Unassembled WGS sequence"/>
</dbReference>
<protein>
    <submittedName>
        <fullName evidence="9">Transpeptidase</fullName>
    </submittedName>
</protein>
<dbReference type="GO" id="GO:0009252">
    <property type="term" value="P:peptidoglycan biosynthetic process"/>
    <property type="evidence" value="ECO:0007669"/>
    <property type="project" value="UniProtKB-KW"/>
</dbReference>
<accession>A0AAN4W2T7</accession>
<evidence type="ECO:0000256" key="7">
    <source>
        <dbReference type="PROSITE-ProRule" id="PRU01373"/>
    </source>
</evidence>
<name>A0AAN4W2T7_9BACT</name>
<evidence type="ECO:0000256" key="3">
    <source>
        <dbReference type="ARBA" id="ARBA00022679"/>
    </source>
</evidence>
<dbReference type="EMBL" id="BQKE01000002">
    <property type="protein sequence ID" value="GJM63212.1"/>
    <property type="molecule type" value="Genomic_DNA"/>
</dbReference>
<dbReference type="GO" id="GO:0071555">
    <property type="term" value="P:cell wall organization"/>
    <property type="evidence" value="ECO:0007669"/>
    <property type="project" value="UniProtKB-UniRule"/>
</dbReference>
<dbReference type="AlphaFoldDB" id="A0AAN4W2T7"/>
<comment type="similarity">
    <text evidence="2">Belongs to the YkuD family.</text>
</comment>
<keyword evidence="4 7" id="KW-0133">Cell shape</keyword>
<keyword evidence="5 7" id="KW-0573">Peptidoglycan synthesis</keyword>